<evidence type="ECO:0000313" key="2">
    <source>
        <dbReference type="Proteomes" id="UP000239549"/>
    </source>
</evidence>
<accession>A0A2L2XHV7</accession>
<proteinExistence type="predicted"/>
<reference evidence="2" key="1">
    <citation type="submission" date="2018-02" db="EMBL/GenBank/DDBJ databases">
        <title>Genome sequence of Desulfocucumis palustris strain NAW-5.</title>
        <authorList>
            <person name="Watanabe M."/>
            <person name="Kojima H."/>
            <person name="Fukui M."/>
        </authorList>
    </citation>
    <scope>NUCLEOTIDE SEQUENCE [LARGE SCALE GENOMIC DNA]</scope>
    <source>
        <strain evidence="2">NAW-5</strain>
    </source>
</reference>
<dbReference type="AlphaFoldDB" id="A0A2L2XHV7"/>
<comment type="caution">
    <text evidence="1">The sequence shown here is derived from an EMBL/GenBank/DDBJ whole genome shotgun (WGS) entry which is preliminary data.</text>
</comment>
<name>A0A2L2XHV7_9FIRM</name>
<dbReference type="Proteomes" id="UP000239549">
    <property type="component" value="Unassembled WGS sequence"/>
</dbReference>
<sequence>MKGDSISGKVCSQFKQPLPGLARHGTNSGLNAKNILANRPSSVKYHIPAMGLSRGLYGPPW</sequence>
<protein>
    <submittedName>
        <fullName evidence="1">Uncharacterized protein</fullName>
    </submittedName>
</protein>
<dbReference type="EMBL" id="BFAV01000172">
    <property type="protein sequence ID" value="GBF35564.1"/>
    <property type="molecule type" value="Genomic_DNA"/>
</dbReference>
<gene>
    <name evidence="1" type="ORF">DCCM_4693</name>
</gene>
<keyword evidence="2" id="KW-1185">Reference proteome</keyword>
<organism evidence="1 2">
    <name type="scientific">Desulfocucumis palustris</name>
    <dbReference type="NCBI Taxonomy" id="1898651"/>
    <lineage>
        <taxon>Bacteria</taxon>
        <taxon>Bacillati</taxon>
        <taxon>Bacillota</taxon>
        <taxon>Clostridia</taxon>
        <taxon>Eubacteriales</taxon>
        <taxon>Desulfocucumaceae</taxon>
        <taxon>Desulfocucumis</taxon>
    </lineage>
</organism>
<evidence type="ECO:0000313" key="1">
    <source>
        <dbReference type="EMBL" id="GBF35564.1"/>
    </source>
</evidence>